<feature type="region of interest" description="Disordered" evidence="9">
    <location>
        <begin position="662"/>
        <end position="689"/>
    </location>
</feature>
<dbReference type="GO" id="GO:0008017">
    <property type="term" value="F:microtubule binding"/>
    <property type="evidence" value="ECO:0007669"/>
    <property type="project" value="InterPro"/>
</dbReference>
<feature type="compositionally biased region" description="Polar residues" evidence="9">
    <location>
        <begin position="500"/>
        <end position="509"/>
    </location>
</feature>
<gene>
    <name evidence="11" type="ORF">TIFTF001_002343</name>
</gene>
<feature type="coiled-coil region" evidence="8">
    <location>
        <begin position="352"/>
        <end position="416"/>
    </location>
</feature>
<dbReference type="InterPro" id="IPR027640">
    <property type="entry name" value="Kinesin-like_fam"/>
</dbReference>
<proteinExistence type="inferred from homology"/>
<evidence type="ECO:0000259" key="10">
    <source>
        <dbReference type="PROSITE" id="PS50067"/>
    </source>
</evidence>
<dbReference type="CDD" id="cd01374">
    <property type="entry name" value="KISc_CENP_E"/>
    <property type="match status" value="1"/>
</dbReference>
<evidence type="ECO:0000256" key="1">
    <source>
        <dbReference type="ARBA" id="ARBA00007310"/>
    </source>
</evidence>
<evidence type="ECO:0000256" key="7">
    <source>
        <dbReference type="PROSITE-ProRule" id="PRU00283"/>
    </source>
</evidence>
<dbReference type="GO" id="GO:0007018">
    <property type="term" value="P:microtubule-based movement"/>
    <property type="evidence" value="ECO:0007669"/>
    <property type="project" value="InterPro"/>
</dbReference>
<dbReference type="Pfam" id="PF11995">
    <property type="entry name" value="DUF3490"/>
    <property type="match status" value="1"/>
</dbReference>
<dbReference type="Gene3D" id="3.40.850.10">
    <property type="entry name" value="Kinesin motor domain"/>
    <property type="match status" value="1"/>
</dbReference>
<organism evidence="11 12">
    <name type="scientific">Ficus carica</name>
    <name type="common">Common fig</name>
    <dbReference type="NCBI Taxonomy" id="3494"/>
    <lineage>
        <taxon>Eukaryota</taxon>
        <taxon>Viridiplantae</taxon>
        <taxon>Streptophyta</taxon>
        <taxon>Embryophyta</taxon>
        <taxon>Tracheophyta</taxon>
        <taxon>Spermatophyta</taxon>
        <taxon>Magnoliopsida</taxon>
        <taxon>eudicotyledons</taxon>
        <taxon>Gunneridae</taxon>
        <taxon>Pentapetalae</taxon>
        <taxon>rosids</taxon>
        <taxon>fabids</taxon>
        <taxon>Rosales</taxon>
        <taxon>Moraceae</taxon>
        <taxon>Ficeae</taxon>
        <taxon>Ficus</taxon>
    </lineage>
</organism>
<dbReference type="InterPro" id="IPR021881">
    <property type="entry name" value="NACK_C"/>
</dbReference>
<dbReference type="PANTHER" id="PTHR47968">
    <property type="entry name" value="CENTROMERE PROTEIN E"/>
    <property type="match status" value="1"/>
</dbReference>
<evidence type="ECO:0000256" key="2">
    <source>
        <dbReference type="ARBA" id="ARBA00022701"/>
    </source>
</evidence>
<evidence type="ECO:0000256" key="5">
    <source>
        <dbReference type="ARBA" id="ARBA00023054"/>
    </source>
</evidence>
<dbReference type="PROSITE" id="PS00411">
    <property type="entry name" value="KINESIN_MOTOR_1"/>
    <property type="match status" value="1"/>
</dbReference>
<feature type="region of interest" description="Disordered" evidence="9">
    <location>
        <begin position="711"/>
        <end position="827"/>
    </location>
</feature>
<feature type="binding site" evidence="7">
    <location>
        <begin position="107"/>
        <end position="114"/>
    </location>
    <ligand>
        <name>ATP</name>
        <dbReference type="ChEBI" id="CHEBI:30616"/>
    </ligand>
</feature>
<feature type="region of interest" description="Disordered" evidence="9">
    <location>
        <begin position="493"/>
        <end position="512"/>
    </location>
</feature>
<dbReference type="InterPro" id="IPR001752">
    <property type="entry name" value="Kinesin_motor_dom"/>
</dbReference>
<keyword evidence="2" id="KW-0493">Microtubule</keyword>
<feature type="domain" description="Kinesin motor" evidence="10">
    <location>
        <begin position="19"/>
        <end position="343"/>
    </location>
</feature>
<feature type="compositionally biased region" description="Basic and acidic residues" evidence="9">
    <location>
        <begin position="714"/>
        <end position="729"/>
    </location>
</feature>
<keyword evidence="6 7" id="KW-0505">Motor protein</keyword>
<dbReference type="SMART" id="SM00129">
    <property type="entry name" value="KISc"/>
    <property type="match status" value="1"/>
</dbReference>
<keyword evidence="3 7" id="KW-0547">Nucleotide-binding</keyword>
<evidence type="ECO:0000313" key="12">
    <source>
        <dbReference type="Proteomes" id="UP001187192"/>
    </source>
</evidence>
<dbReference type="PROSITE" id="PS50067">
    <property type="entry name" value="KINESIN_MOTOR_2"/>
    <property type="match status" value="1"/>
</dbReference>
<dbReference type="SUPFAM" id="SSF52540">
    <property type="entry name" value="P-loop containing nucleoside triphosphate hydrolases"/>
    <property type="match status" value="1"/>
</dbReference>
<dbReference type="PRINTS" id="PR00380">
    <property type="entry name" value="KINESINHEAVY"/>
</dbReference>
<feature type="compositionally biased region" description="Basic and acidic residues" evidence="9">
    <location>
        <begin position="788"/>
        <end position="797"/>
    </location>
</feature>
<dbReference type="EMBL" id="BTGU01000002">
    <property type="protein sequence ID" value="GMN29188.1"/>
    <property type="molecule type" value="Genomic_DNA"/>
</dbReference>
<feature type="compositionally biased region" description="Polar residues" evidence="9">
    <location>
        <begin position="752"/>
        <end position="769"/>
    </location>
</feature>
<keyword evidence="4 7" id="KW-0067">ATP-binding</keyword>
<feature type="compositionally biased region" description="Polar residues" evidence="9">
    <location>
        <begin position="798"/>
        <end position="813"/>
    </location>
</feature>
<dbReference type="PANTHER" id="PTHR47968:SF55">
    <property type="entry name" value="KINESIN-LIKE PROTEIN KIN-7H"/>
    <property type="match status" value="1"/>
</dbReference>
<dbReference type="FunFam" id="3.40.850.10:FF:000016">
    <property type="entry name" value="Kinesin-like protein"/>
    <property type="match status" value="1"/>
</dbReference>
<name>A0AA87ZM97_FICCA</name>
<evidence type="ECO:0000256" key="9">
    <source>
        <dbReference type="SAM" id="MobiDB-lite"/>
    </source>
</evidence>
<dbReference type="Pfam" id="PF00225">
    <property type="entry name" value="Kinesin"/>
    <property type="match status" value="1"/>
</dbReference>
<dbReference type="GO" id="GO:0005874">
    <property type="term" value="C:microtubule"/>
    <property type="evidence" value="ECO:0007669"/>
    <property type="project" value="UniProtKB-KW"/>
</dbReference>
<dbReference type="Proteomes" id="UP001187192">
    <property type="component" value="Unassembled WGS sequence"/>
</dbReference>
<accession>A0AA87ZM97</accession>
<evidence type="ECO:0000256" key="6">
    <source>
        <dbReference type="ARBA" id="ARBA00023175"/>
    </source>
</evidence>
<evidence type="ECO:0000256" key="8">
    <source>
        <dbReference type="SAM" id="Coils"/>
    </source>
</evidence>
<evidence type="ECO:0000256" key="3">
    <source>
        <dbReference type="ARBA" id="ARBA00022741"/>
    </source>
</evidence>
<keyword evidence="5 8" id="KW-0175">Coiled coil</keyword>
<dbReference type="InterPro" id="IPR036961">
    <property type="entry name" value="Kinesin_motor_dom_sf"/>
</dbReference>
<protein>
    <recommendedName>
        <fullName evidence="10">Kinesin motor domain-containing protein</fullName>
    </recommendedName>
</protein>
<dbReference type="InterPro" id="IPR019821">
    <property type="entry name" value="Kinesin_motor_CS"/>
</dbReference>
<keyword evidence="12" id="KW-1185">Reference proteome</keyword>
<dbReference type="GO" id="GO:0003777">
    <property type="term" value="F:microtubule motor activity"/>
    <property type="evidence" value="ECO:0007669"/>
    <property type="project" value="InterPro"/>
</dbReference>
<dbReference type="AlphaFoldDB" id="A0AA87ZM97"/>
<feature type="compositionally biased region" description="Polar residues" evidence="9">
    <location>
        <begin position="730"/>
        <end position="742"/>
    </location>
</feature>
<reference evidence="11" key="1">
    <citation type="submission" date="2023-07" db="EMBL/GenBank/DDBJ databases">
        <title>draft genome sequence of fig (Ficus carica).</title>
        <authorList>
            <person name="Takahashi T."/>
            <person name="Nishimura K."/>
        </authorList>
    </citation>
    <scope>NUCLEOTIDE SEQUENCE</scope>
</reference>
<dbReference type="InterPro" id="IPR027417">
    <property type="entry name" value="P-loop_NTPase"/>
</dbReference>
<comment type="caution">
    <text evidence="11">The sequence shown here is derived from an EMBL/GenBank/DDBJ whole genome shotgun (WGS) entry which is preliminary data.</text>
</comment>
<dbReference type="Gramene" id="FCD_00008619-RA">
    <property type="protein sequence ID" value="FCD_00008619-RA:cds"/>
    <property type="gene ID" value="FCD_00008619"/>
</dbReference>
<dbReference type="GO" id="GO:0005524">
    <property type="term" value="F:ATP binding"/>
    <property type="evidence" value="ECO:0007669"/>
    <property type="project" value="UniProtKB-UniRule"/>
</dbReference>
<sequence>MGAVGGEALVQASSGHEEKIFVSIRLRPLNEKEIARNDVSDWECINDDTIIYRNNLTVSERSMYPTGYTFDRVFSFDCSTRQVYKEGAKDVALSVVGGINSSIFAYGQTSSGKTYTMSGITEYTVADIYDYINKHNEREFVMKFSALEIYNESVRDLLSVDSTPLRLLDDPERGTIVERLIEETLRDWNHFKELLSVCEAQRQIGETSLNEASSRSHQILRLTIESSSREFKGNDKSSSLSATVNFIDLAGSERASQTLSAGTRLKEGCHINRSLLTLGTVIRKLSKGRNSHVPYRDSKLTRILQSSLGGNARTAIICTLSPARSHVEQSRNTLLFASCAKEVTTNAQVNVVMSDKALVKKLQRELARLENELRCAGTAMMSLDSSALLREKDLQIEKLKKEISEVILQRDAAQSQVKDLLRTAEEDRPSVSVGLDQYYPKLRVRSSWYFENQTPHTRIFSGSQCVNGCTRSPDTYQNSDAQSSNSEENFFQLPDFDENSLPTNSSSPRLSVRIPNYDEIDLNQEESREHSDGNLDDLCMEVRCIEVEEPSTNRHVESNISDSSPKRFINSNVSSPHAKSAISGLIMVEKGVSTNEESGSPPLKKTEDQNNFQSAFQIPSPERPSQWLLEKGFSGSTCLKLTRSRSCKARLTTTIHSNWFEREEKDESTPPLTFDRSFTGRPEGFQKKVPALNYGPDIEMLSRNVSLVTLSKSDSQEKLSRSDSQEKLSRNGSQRSQETFLRTGSREEKLSRNGSQGSAQRSQEILSRTGSREEKLSRNGSQGSARSVDVDELKTLEIKSSNNDESTNISTSAGGIEESDNYPCEKPHADSEVLETENLIVSRRNVKDVGLDPIQNDLGSPPKWPLEFKRLQREIIELWHACNVSLVHRTYFFLLFRGDQSDSIYMEVELRRLSFLKDTFSRGNQTIEDGRTLTYASSVRALCRERLMLSKQMQKKLSKHERENIYLRWGIGLNTKHRRLQLAHRLWTNTKDLDHIMESATIVVKLVGSGEPDQASKEMFGLRFTPRRTSSKYYGLKQGVKSLL</sequence>
<comment type="similarity">
    <text evidence="1">Belongs to the TRAFAC class myosin-kinesin ATPase superfamily. Kinesin family. KIN-7 subfamily.</text>
</comment>
<evidence type="ECO:0000313" key="11">
    <source>
        <dbReference type="EMBL" id="GMN29188.1"/>
    </source>
</evidence>
<evidence type="ECO:0000256" key="4">
    <source>
        <dbReference type="ARBA" id="ARBA00022840"/>
    </source>
</evidence>